<dbReference type="PRINTS" id="PR00421">
    <property type="entry name" value="THIOREDOXIN"/>
</dbReference>
<dbReference type="EMBL" id="HBIU01008084">
    <property type="protein sequence ID" value="CAE0624535.1"/>
    <property type="molecule type" value="Transcribed_RNA"/>
</dbReference>
<evidence type="ECO:0000256" key="2">
    <source>
        <dbReference type="ARBA" id="ARBA00022692"/>
    </source>
</evidence>
<dbReference type="Pfam" id="PF13848">
    <property type="entry name" value="Thioredoxin_6"/>
    <property type="match status" value="1"/>
</dbReference>
<dbReference type="InterPro" id="IPR036249">
    <property type="entry name" value="Thioredoxin-like_sf"/>
</dbReference>
<keyword evidence="6" id="KW-0732">Signal</keyword>
<evidence type="ECO:0000256" key="3">
    <source>
        <dbReference type="ARBA" id="ARBA00022989"/>
    </source>
</evidence>
<evidence type="ECO:0000313" key="8">
    <source>
        <dbReference type="EMBL" id="CAE0624535.1"/>
    </source>
</evidence>
<dbReference type="Pfam" id="PF00085">
    <property type="entry name" value="Thioredoxin"/>
    <property type="match status" value="1"/>
</dbReference>
<proteinExistence type="predicted"/>
<accession>A0A6S9KDT0</accession>
<dbReference type="InterPro" id="IPR017937">
    <property type="entry name" value="Thioredoxin_CS"/>
</dbReference>
<dbReference type="PROSITE" id="PS51352">
    <property type="entry name" value="THIOREDOXIN_2"/>
    <property type="match status" value="1"/>
</dbReference>
<dbReference type="Gene3D" id="3.40.30.10">
    <property type="entry name" value="Glutaredoxin"/>
    <property type="match status" value="2"/>
</dbReference>
<evidence type="ECO:0000256" key="6">
    <source>
        <dbReference type="SAM" id="SignalP"/>
    </source>
</evidence>
<name>A0A6S9KDT0_HETAK</name>
<keyword evidence="4" id="KW-0472">Membrane</keyword>
<feature type="signal peptide" evidence="6">
    <location>
        <begin position="1"/>
        <end position="19"/>
    </location>
</feature>
<feature type="chain" id="PRO_5030159604" description="Thioredoxin domain-containing protein" evidence="6">
    <location>
        <begin position="20"/>
        <end position="415"/>
    </location>
</feature>
<dbReference type="SUPFAM" id="SSF52833">
    <property type="entry name" value="Thioredoxin-like"/>
    <property type="match status" value="1"/>
</dbReference>
<protein>
    <recommendedName>
        <fullName evidence="7">Thioredoxin domain-containing protein</fullName>
    </recommendedName>
</protein>
<evidence type="ECO:0000256" key="5">
    <source>
        <dbReference type="ARBA" id="ARBA00045246"/>
    </source>
</evidence>
<dbReference type="InterPro" id="IPR052250">
    <property type="entry name" value="PDI_TMX3"/>
</dbReference>
<gene>
    <name evidence="8" type="ORF">HAKA00212_LOCUS3202</name>
</gene>
<dbReference type="GO" id="GO:0005789">
    <property type="term" value="C:endoplasmic reticulum membrane"/>
    <property type="evidence" value="ECO:0007669"/>
    <property type="project" value="UniProtKB-SubCell"/>
</dbReference>
<feature type="domain" description="Thioredoxin" evidence="7">
    <location>
        <begin position="15"/>
        <end position="126"/>
    </location>
</feature>
<keyword evidence="3" id="KW-1133">Transmembrane helix</keyword>
<reference evidence="8" key="1">
    <citation type="submission" date="2021-01" db="EMBL/GenBank/DDBJ databases">
        <authorList>
            <person name="Corre E."/>
            <person name="Pelletier E."/>
            <person name="Niang G."/>
            <person name="Scheremetjew M."/>
            <person name="Finn R."/>
            <person name="Kale V."/>
            <person name="Holt S."/>
            <person name="Cochrane G."/>
            <person name="Meng A."/>
            <person name="Brown T."/>
            <person name="Cohen L."/>
        </authorList>
    </citation>
    <scope>NUCLEOTIDE SEQUENCE</scope>
    <source>
        <strain evidence="8">CCMP3107</strain>
    </source>
</reference>
<evidence type="ECO:0000256" key="1">
    <source>
        <dbReference type="ARBA" id="ARBA00004389"/>
    </source>
</evidence>
<dbReference type="AlphaFoldDB" id="A0A6S9KDT0"/>
<organism evidence="8">
    <name type="scientific">Heterosigma akashiwo</name>
    <name type="common">Chromophytic alga</name>
    <name type="synonym">Heterosigma carterae</name>
    <dbReference type="NCBI Taxonomy" id="2829"/>
    <lineage>
        <taxon>Eukaryota</taxon>
        <taxon>Sar</taxon>
        <taxon>Stramenopiles</taxon>
        <taxon>Ochrophyta</taxon>
        <taxon>Raphidophyceae</taxon>
        <taxon>Chattonellales</taxon>
        <taxon>Chattonellaceae</taxon>
        <taxon>Heterosigma</taxon>
    </lineage>
</organism>
<dbReference type="CDD" id="cd02961">
    <property type="entry name" value="PDI_a_family"/>
    <property type="match status" value="1"/>
</dbReference>
<comment type="function">
    <text evidence="5">Probable disulfide isomerase, which participates in the folding of proteins containing disulfide bonds. May act as a dithiol oxidase. Acts as a regulator of endoplasmic reticulum-mitochondria contact sites via its ability to regulate redox signals.</text>
</comment>
<evidence type="ECO:0000256" key="4">
    <source>
        <dbReference type="ARBA" id="ARBA00023136"/>
    </source>
</evidence>
<dbReference type="PANTHER" id="PTHR46426:SF1">
    <property type="entry name" value="PROTEIN DISULFIDE-ISOMERASE TMX3"/>
    <property type="match status" value="1"/>
</dbReference>
<keyword evidence="2" id="KW-0812">Transmembrane</keyword>
<dbReference type="PROSITE" id="PS00194">
    <property type="entry name" value="THIOREDOXIN_1"/>
    <property type="match status" value="1"/>
</dbReference>
<dbReference type="PANTHER" id="PTHR46426">
    <property type="entry name" value="PROTEIN DISULFIDE-ISOMERASE TMX3"/>
    <property type="match status" value="1"/>
</dbReference>
<dbReference type="InterPro" id="IPR013766">
    <property type="entry name" value="Thioredoxin_domain"/>
</dbReference>
<sequence>MRALFYLSVFIAGICLVASKVVDLTSETFASSIADGKLWLIDFYAPWCGHCKKLSPVLDEIAAELGETIQIGKIDATQEKDLAKKFDVSSYPTLFFTRGGEAEKLEPYDGSRSKESLASFAAKMNSPALLPPDLATADALQRRVGEDGRIVLALGAPGEHPAERYAFAATAEGLQHLAVDFAVVEDAAELLRLGLPADRPSLAKLEQGEAHRLFPTGKALTAEAMRRWCRLHSAPLVSALGQDNFRWLGELGPPMAIGVVDPADEKGTAVFLGSLKVAARALAGVGPGSGPGDLGEAFVYGWVDGVTWASFVRQFGVRGALPQLFVLDYASRRFWHDREVDEPEELEAFLRGVAGGQVPAHRDGLLGLPRRAWRKLEEAWPYSLLFLIPIGLLVAAFRLDGYEELEEEEDRKKKQ</sequence>
<evidence type="ECO:0000259" key="7">
    <source>
        <dbReference type="PROSITE" id="PS51352"/>
    </source>
</evidence>
<comment type="subcellular location">
    <subcellularLocation>
        <location evidence="1">Endoplasmic reticulum membrane</location>
        <topology evidence="1">Single-pass membrane protein</topology>
    </subcellularLocation>
</comment>